<dbReference type="InterPro" id="IPR038084">
    <property type="entry name" value="PduO/GlcC-like_sf"/>
</dbReference>
<proteinExistence type="predicted"/>
<dbReference type="InterPro" id="IPR052517">
    <property type="entry name" value="GlcG_carb_metab_protein"/>
</dbReference>
<dbReference type="EMBL" id="BSVB01000001">
    <property type="protein sequence ID" value="GMA96236.1"/>
    <property type="molecule type" value="Genomic_DNA"/>
</dbReference>
<dbReference type="Pfam" id="PF03928">
    <property type="entry name" value="HbpS-like"/>
    <property type="match status" value="1"/>
</dbReference>
<evidence type="ECO:0000313" key="1">
    <source>
        <dbReference type="EMBL" id="GMA96236.1"/>
    </source>
</evidence>
<reference evidence="2" key="1">
    <citation type="journal article" date="2019" name="Int. J. Syst. Evol. Microbiol.">
        <title>The Global Catalogue of Microorganisms (GCM) 10K type strain sequencing project: providing services to taxonomists for standard genome sequencing and annotation.</title>
        <authorList>
            <consortium name="The Broad Institute Genomics Platform"/>
            <consortium name="The Broad Institute Genome Sequencing Center for Infectious Disease"/>
            <person name="Wu L."/>
            <person name="Ma J."/>
        </authorList>
    </citation>
    <scope>NUCLEOTIDE SEQUENCE [LARGE SCALE GENOMIC DNA]</scope>
    <source>
        <strain evidence="2">NBRC 108894</strain>
    </source>
</reference>
<name>A0ABQ6K6H0_9MICO</name>
<dbReference type="Proteomes" id="UP001157034">
    <property type="component" value="Unassembled WGS sequence"/>
</dbReference>
<dbReference type="PANTHER" id="PTHR34309:SF1">
    <property type="entry name" value="PROTEIN GLCG"/>
    <property type="match status" value="1"/>
</dbReference>
<accession>A0ABQ6K6H0</accession>
<keyword evidence="2" id="KW-1185">Reference proteome</keyword>
<evidence type="ECO:0000313" key="2">
    <source>
        <dbReference type="Proteomes" id="UP001157034"/>
    </source>
</evidence>
<gene>
    <name evidence="1" type="ORF">GCM10025881_30600</name>
</gene>
<dbReference type="InterPro" id="IPR005624">
    <property type="entry name" value="PduO/GlcC-like"/>
</dbReference>
<organism evidence="1 2">
    <name type="scientific">Pseudolysinimonas kribbensis</name>
    <dbReference type="NCBI Taxonomy" id="433641"/>
    <lineage>
        <taxon>Bacteria</taxon>
        <taxon>Bacillati</taxon>
        <taxon>Actinomycetota</taxon>
        <taxon>Actinomycetes</taxon>
        <taxon>Micrococcales</taxon>
        <taxon>Microbacteriaceae</taxon>
        <taxon>Pseudolysinimonas</taxon>
    </lineage>
</organism>
<comment type="caution">
    <text evidence="1">The sequence shown here is derived from an EMBL/GenBank/DDBJ whole genome shotgun (WGS) entry which is preliminary data.</text>
</comment>
<dbReference type="SUPFAM" id="SSF143744">
    <property type="entry name" value="GlcG-like"/>
    <property type="match status" value="1"/>
</dbReference>
<evidence type="ECO:0008006" key="3">
    <source>
        <dbReference type="Google" id="ProtNLM"/>
    </source>
</evidence>
<dbReference type="PANTHER" id="PTHR34309">
    <property type="entry name" value="SLR1406 PROTEIN"/>
    <property type="match status" value="1"/>
</dbReference>
<sequence length="113" mass="10951">MPVVTLARAEAILDAALAEAARHDLAVSAAVVDAGGHLVAFRRMDGAEIAGPALAVDKAYTAIALSGSTADLAAEAQPGVRCSASRAPAAVASSSSAAGCRCATATSSWAASA</sequence>
<protein>
    <recommendedName>
        <fullName evidence="3">Heme-binding protein</fullName>
    </recommendedName>
</protein>
<dbReference type="Gene3D" id="3.30.450.150">
    <property type="entry name" value="Haem-degrading domain"/>
    <property type="match status" value="1"/>
</dbReference>